<sequence>MDLIAFFYHIRTLLALLGIVGFIGVWVIGVASKLASESARYLFDSQAFWVLLTMLGVGIGTIVIGDSLAKNYLVAGFRRHAQYAATTDRTLWVDGQRRVMPAAFFDDLQQTARPVAGRSTFIRDRAITVVFGTGAQRDTFLFAHDNTDSLRYWIMYPRSPYSLENPIHLIRTNYLWLDSLSRRQKDEN</sequence>
<dbReference type="OrthoDB" id="943345at68336"/>
<keyword evidence="1" id="KW-0472">Membrane</keyword>
<keyword evidence="1" id="KW-1133">Transmembrane helix</keyword>
<reference evidence="2 3" key="1">
    <citation type="submission" date="2018-12" db="EMBL/GenBank/DDBJ databases">
        <authorList>
            <person name="Feng G."/>
            <person name="Zhu H."/>
        </authorList>
    </citation>
    <scope>NUCLEOTIDE SEQUENCE [LARGE SCALE GENOMIC DNA]</scope>
    <source>
        <strain evidence="2 3">KCTC 12533</strain>
    </source>
</reference>
<organism evidence="2 3">
    <name type="scientific">Hymenobacter rigui</name>
    <dbReference type="NCBI Taxonomy" id="334424"/>
    <lineage>
        <taxon>Bacteria</taxon>
        <taxon>Pseudomonadati</taxon>
        <taxon>Bacteroidota</taxon>
        <taxon>Cytophagia</taxon>
        <taxon>Cytophagales</taxon>
        <taxon>Hymenobacteraceae</taxon>
        <taxon>Hymenobacter</taxon>
    </lineage>
</organism>
<comment type="caution">
    <text evidence="2">The sequence shown here is derived from an EMBL/GenBank/DDBJ whole genome shotgun (WGS) entry which is preliminary data.</text>
</comment>
<keyword evidence="1" id="KW-0812">Transmembrane</keyword>
<dbReference type="EMBL" id="RWIT01000002">
    <property type="protein sequence ID" value="RSK50331.1"/>
    <property type="molecule type" value="Genomic_DNA"/>
</dbReference>
<protein>
    <submittedName>
        <fullName evidence="2">Uncharacterized protein</fullName>
    </submittedName>
</protein>
<gene>
    <name evidence="2" type="ORF">EI291_06685</name>
</gene>
<proteinExistence type="predicted"/>
<dbReference type="AlphaFoldDB" id="A0A3R9MWR0"/>
<evidence type="ECO:0000313" key="3">
    <source>
        <dbReference type="Proteomes" id="UP000273500"/>
    </source>
</evidence>
<evidence type="ECO:0000256" key="1">
    <source>
        <dbReference type="SAM" id="Phobius"/>
    </source>
</evidence>
<feature type="transmembrane region" description="Helical" evidence="1">
    <location>
        <begin position="47"/>
        <end position="69"/>
    </location>
</feature>
<evidence type="ECO:0000313" key="2">
    <source>
        <dbReference type="EMBL" id="RSK50331.1"/>
    </source>
</evidence>
<name>A0A3R9MWR0_9BACT</name>
<dbReference type="RefSeq" id="WP_125419025.1">
    <property type="nucleotide sequence ID" value="NZ_RWIT01000002.1"/>
</dbReference>
<accession>A0A3R9MWR0</accession>
<feature type="transmembrane region" description="Helical" evidence="1">
    <location>
        <begin position="12"/>
        <end position="35"/>
    </location>
</feature>
<keyword evidence="3" id="KW-1185">Reference proteome</keyword>
<dbReference type="Proteomes" id="UP000273500">
    <property type="component" value="Unassembled WGS sequence"/>
</dbReference>